<organism evidence="1">
    <name type="scientific">Arundo donax</name>
    <name type="common">Giant reed</name>
    <name type="synonym">Donax arundinaceus</name>
    <dbReference type="NCBI Taxonomy" id="35708"/>
    <lineage>
        <taxon>Eukaryota</taxon>
        <taxon>Viridiplantae</taxon>
        <taxon>Streptophyta</taxon>
        <taxon>Embryophyta</taxon>
        <taxon>Tracheophyta</taxon>
        <taxon>Spermatophyta</taxon>
        <taxon>Magnoliopsida</taxon>
        <taxon>Liliopsida</taxon>
        <taxon>Poales</taxon>
        <taxon>Poaceae</taxon>
        <taxon>PACMAD clade</taxon>
        <taxon>Arundinoideae</taxon>
        <taxon>Arundineae</taxon>
        <taxon>Arundo</taxon>
    </lineage>
</organism>
<dbReference type="AlphaFoldDB" id="A0A0A9QBY1"/>
<proteinExistence type="predicted"/>
<evidence type="ECO:0000313" key="1">
    <source>
        <dbReference type="EMBL" id="JAD18570.1"/>
    </source>
</evidence>
<dbReference type="EMBL" id="GBRH01279325">
    <property type="protein sequence ID" value="JAD18570.1"/>
    <property type="molecule type" value="Transcribed_RNA"/>
</dbReference>
<name>A0A0A9QBY1_ARUDO</name>
<accession>A0A0A9QBY1</accession>
<reference evidence="1" key="2">
    <citation type="journal article" date="2015" name="Data Brief">
        <title>Shoot transcriptome of the giant reed, Arundo donax.</title>
        <authorList>
            <person name="Barrero R.A."/>
            <person name="Guerrero F.D."/>
            <person name="Moolhuijzen P."/>
            <person name="Goolsby J.A."/>
            <person name="Tidwell J."/>
            <person name="Bellgard S.E."/>
            <person name="Bellgard M.I."/>
        </authorList>
    </citation>
    <scope>NUCLEOTIDE SEQUENCE</scope>
    <source>
        <tissue evidence="1">Shoot tissue taken approximately 20 cm above the soil surface</tissue>
    </source>
</reference>
<protein>
    <submittedName>
        <fullName evidence="1">Uncharacterized protein</fullName>
    </submittedName>
</protein>
<sequence>MSNQRWSMIGFLLRHALCLSAILLRRKSLHACAMLVASLRMCLESTLRVGAY</sequence>
<reference evidence="1" key="1">
    <citation type="submission" date="2014-09" db="EMBL/GenBank/DDBJ databases">
        <authorList>
            <person name="Magalhaes I.L.F."/>
            <person name="Oliveira U."/>
            <person name="Santos F.R."/>
            <person name="Vidigal T.H.D.A."/>
            <person name="Brescovit A.D."/>
            <person name="Santos A.J."/>
        </authorList>
    </citation>
    <scope>NUCLEOTIDE SEQUENCE</scope>
    <source>
        <tissue evidence="1">Shoot tissue taken approximately 20 cm above the soil surface</tissue>
    </source>
</reference>